<dbReference type="SMART" id="SM00822">
    <property type="entry name" value="PKS_KR"/>
    <property type="match status" value="1"/>
</dbReference>
<comment type="caution">
    <text evidence="4">The sequence shown here is derived from an EMBL/GenBank/DDBJ whole genome shotgun (WGS) entry which is preliminary data.</text>
</comment>
<dbReference type="PANTHER" id="PTHR42879:SF2">
    <property type="entry name" value="3-OXOACYL-[ACYL-CARRIER-PROTEIN] REDUCTASE FABG"/>
    <property type="match status" value="1"/>
</dbReference>
<evidence type="ECO:0000256" key="1">
    <source>
        <dbReference type="ARBA" id="ARBA00006484"/>
    </source>
</evidence>
<proteinExistence type="inferred from homology"/>
<gene>
    <name evidence="4" type="ORF">KSZ_19480</name>
</gene>
<dbReference type="InterPro" id="IPR020904">
    <property type="entry name" value="Sc_DH/Rdtase_CS"/>
</dbReference>
<keyword evidence="5" id="KW-1185">Reference proteome</keyword>
<dbReference type="PRINTS" id="PR00081">
    <property type="entry name" value="GDHRDH"/>
</dbReference>
<dbReference type="Gene3D" id="3.40.50.720">
    <property type="entry name" value="NAD(P)-binding Rossmann-like Domain"/>
    <property type="match status" value="1"/>
</dbReference>
<dbReference type="InterPro" id="IPR050259">
    <property type="entry name" value="SDR"/>
</dbReference>
<evidence type="ECO:0000259" key="3">
    <source>
        <dbReference type="SMART" id="SM00822"/>
    </source>
</evidence>
<dbReference type="InterPro" id="IPR002347">
    <property type="entry name" value="SDR_fam"/>
</dbReference>
<reference evidence="4 5" key="1">
    <citation type="journal article" date="2021" name="Int. J. Syst. Evol. Microbiol.">
        <title>Reticulibacter mediterranei gen. nov., sp. nov., within the new family Reticulibacteraceae fam. nov., and Ktedonospora formicarum gen. nov., sp. nov., Ktedonobacter robiniae sp. nov., Dictyobacter formicarum sp. nov. and Dictyobacter arantiisoli sp. nov., belonging to the class Ktedonobacteria.</title>
        <authorList>
            <person name="Yabe S."/>
            <person name="Zheng Y."/>
            <person name="Wang C.M."/>
            <person name="Sakai Y."/>
            <person name="Abe K."/>
            <person name="Yokota A."/>
            <person name="Donadio S."/>
            <person name="Cavaletti L."/>
            <person name="Monciardini P."/>
        </authorList>
    </citation>
    <scope>NUCLEOTIDE SEQUENCE [LARGE SCALE GENOMIC DNA]</scope>
    <source>
        <strain evidence="4 5">SOSP1-9</strain>
    </source>
</reference>
<dbReference type="PANTHER" id="PTHR42879">
    <property type="entry name" value="3-OXOACYL-(ACYL-CARRIER-PROTEIN) REDUCTASE"/>
    <property type="match status" value="1"/>
</dbReference>
<dbReference type="CDD" id="cd05233">
    <property type="entry name" value="SDR_c"/>
    <property type="match status" value="1"/>
</dbReference>
<protein>
    <submittedName>
        <fullName evidence="4">3-oxoacyl-ACP reductase</fullName>
    </submittedName>
</protein>
<dbReference type="InterPro" id="IPR057326">
    <property type="entry name" value="KR_dom"/>
</dbReference>
<feature type="domain" description="Ketoreductase" evidence="3">
    <location>
        <begin position="6"/>
        <end position="186"/>
    </location>
</feature>
<organism evidence="4 5">
    <name type="scientific">Dictyobacter formicarum</name>
    <dbReference type="NCBI Taxonomy" id="2778368"/>
    <lineage>
        <taxon>Bacteria</taxon>
        <taxon>Bacillati</taxon>
        <taxon>Chloroflexota</taxon>
        <taxon>Ktedonobacteria</taxon>
        <taxon>Ktedonobacterales</taxon>
        <taxon>Dictyobacteraceae</taxon>
        <taxon>Dictyobacter</taxon>
    </lineage>
</organism>
<dbReference type="Pfam" id="PF00106">
    <property type="entry name" value="adh_short"/>
    <property type="match status" value="1"/>
</dbReference>
<comment type="similarity">
    <text evidence="1 2">Belongs to the short-chain dehydrogenases/reductases (SDR) family.</text>
</comment>
<name>A0ABQ3VCS7_9CHLR</name>
<dbReference type="SUPFAM" id="SSF51735">
    <property type="entry name" value="NAD(P)-binding Rossmann-fold domains"/>
    <property type="match status" value="1"/>
</dbReference>
<dbReference type="EMBL" id="BNJJ01000004">
    <property type="protein sequence ID" value="GHO83942.1"/>
    <property type="molecule type" value="Genomic_DNA"/>
</dbReference>
<dbReference type="PROSITE" id="PS00061">
    <property type="entry name" value="ADH_SHORT"/>
    <property type="match status" value="1"/>
</dbReference>
<dbReference type="Proteomes" id="UP000635565">
    <property type="component" value="Unassembled WGS sequence"/>
</dbReference>
<sequence>MDLYGKVALVTGASSGIGYATARRLAEEGADVVIGYGRQAQPAQDLANSIKQMGQRAMAVQADLGDPDQVVKLADTALAEMGQVDILISNAGRGQQMSLEQLTQEEWDTTMNINVRPAFLLSQRLVPGMRARGWGRIIFVSSVAAFTGGIVGPHYATSKAALLGLTHSLASSLAQYGITVNTVAPALIEQTGMLPGGPEAAQSLIARIPVGRLGTPADVAESILSLVDNSYITNQTLLIDGGMYPH</sequence>
<evidence type="ECO:0000256" key="2">
    <source>
        <dbReference type="RuleBase" id="RU000363"/>
    </source>
</evidence>
<dbReference type="PRINTS" id="PR00080">
    <property type="entry name" value="SDRFAMILY"/>
</dbReference>
<evidence type="ECO:0000313" key="4">
    <source>
        <dbReference type="EMBL" id="GHO83942.1"/>
    </source>
</evidence>
<dbReference type="InterPro" id="IPR036291">
    <property type="entry name" value="NAD(P)-bd_dom_sf"/>
</dbReference>
<accession>A0ABQ3VCS7</accession>
<evidence type="ECO:0000313" key="5">
    <source>
        <dbReference type="Proteomes" id="UP000635565"/>
    </source>
</evidence>